<dbReference type="PANTHER" id="PTHR16301:SF20">
    <property type="entry name" value="IMPACT FAMILY MEMBER YIGZ"/>
    <property type="match status" value="1"/>
</dbReference>
<dbReference type="Pfam" id="PF01205">
    <property type="entry name" value="Impact_N"/>
    <property type="match status" value="1"/>
</dbReference>
<feature type="domain" description="Impact N-terminal" evidence="2">
    <location>
        <begin position="22"/>
        <end position="128"/>
    </location>
</feature>
<dbReference type="PANTHER" id="PTHR16301">
    <property type="entry name" value="IMPACT-RELATED"/>
    <property type="match status" value="1"/>
</dbReference>
<evidence type="ECO:0000259" key="2">
    <source>
        <dbReference type="Pfam" id="PF01205"/>
    </source>
</evidence>
<dbReference type="SUPFAM" id="SSF54211">
    <property type="entry name" value="Ribosomal protein S5 domain 2-like"/>
    <property type="match status" value="1"/>
</dbReference>
<dbReference type="RefSeq" id="WP_126950559.1">
    <property type="nucleotide sequence ID" value="NZ_RZHD01000005.1"/>
</dbReference>
<organism evidence="3 4">
    <name type="scientific">Vreelandella populi</name>
    <dbReference type="NCBI Taxonomy" id="2498858"/>
    <lineage>
        <taxon>Bacteria</taxon>
        <taxon>Pseudomonadati</taxon>
        <taxon>Pseudomonadota</taxon>
        <taxon>Gammaproteobacteria</taxon>
        <taxon>Oceanospirillales</taxon>
        <taxon>Halomonadaceae</taxon>
        <taxon>Vreelandella</taxon>
    </lineage>
</organism>
<comment type="caution">
    <text evidence="3">The sequence shown here is derived from an EMBL/GenBank/DDBJ whole genome shotgun (WGS) entry which is preliminary data.</text>
</comment>
<keyword evidence="4" id="KW-1185">Reference proteome</keyword>
<evidence type="ECO:0000313" key="4">
    <source>
        <dbReference type="Proteomes" id="UP000286912"/>
    </source>
</evidence>
<name>A0A3S0YJW5_9GAMM</name>
<protein>
    <submittedName>
        <fullName evidence="3">IMPACT family protein</fullName>
    </submittedName>
</protein>
<evidence type="ECO:0000256" key="1">
    <source>
        <dbReference type="ARBA" id="ARBA00007665"/>
    </source>
</evidence>
<dbReference type="InterPro" id="IPR020568">
    <property type="entry name" value="Ribosomal_Su5_D2-typ_SF"/>
</dbReference>
<dbReference type="EMBL" id="RZHD01000005">
    <property type="protein sequence ID" value="RUR46493.1"/>
    <property type="molecule type" value="Genomic_DNA"/>
</dbReference>
<gene>
    <name evidence="3" type="ORF">ELY37_11015</name>
</gene>
<dbReference type="Proteomes" id="UP000286912">
    <property type="component" value="Unassembled WGS sequence"/>
</dbReference>
<reference evidence="3 4" key="1">
    <citation type="submission" date="2018-12" db="EMBL/GenBank/DDBJ databases">
        <title>three novel Halomonas strain isolated from plants.</title>
        <authorList>
            <person name="Sun C."/>
        </authorList>
    </citation>
    <scope>NUCLEOTIDE SEQUENCE [LARGE SCALE GENOMIC DNA]</scope>
    <source>
        <strain evidence="3 4">RC</strain>
    </source>
</reference>
<dbReference type="InterPro" id="IPR036956">
    <property type="entry name" value="Impact_N_sf"/>
</dbReference>
<dbReference type="AlphaFoldDB" id="A0A3S0YJW5"/>
<dbReference type="InterPro" id="IPR023582">
    <property type="entry name" value="Impact"/>
</dbReference>
<dbReference type="GO" id="GO:0005737">
    <property type="term" value="C:cytoplasm"/>
    <property type="evidence" value="ECO:0007669"/>
    <property type="project" value="TreeGrafter"/>
</dbReference>
<dbReference type="Gene3D" id="3.30.230.30">
    <property type="entry name" value="Impact, N-terminal domain"/>
    <property type="match status" value="1"/>
</dbReference>
<proteinExistence type="inferred from homology"/>
<sequence>MRYRVPDLPAAQWQVTDIEVEKSQFITWLCHAPDIDAFSALLEAARATHPNASHHCTAYIAGPPGEQTRIGFSDDGEPGGTAGRPMYQVLQGSQLGEIGGVVIRYFGGTKLGTGGLARAYAHAVSHALESLPTREVIERDAYHLRLSFANEAIARTWCSEQSIPVEQVDYDGNGAQLTIGWPRDQVFDISPLENRLKCTLDVSLVNIPAS</sequence>
<accession>A0A3S0YJW5</accession>
<evidence type="ECO:0000313" key="3">
    <source>
        <dbReference type="EMBL" id="RUR46493.1"/>
    </source>
</evidence>
<dbReference type="OrthoDB" id="9813771at2"/>
<dbReference type="InterPro" id="IPR001498">
    <property type="entry name" value="Impact_N"/>
</dbReference>
<dbReference type="GO" id="GO:0006446">
    <property type="term" value="P:regulation of translational initiation"/>
    <property type="evidence" value="ECO:0007669"/>
    <property type="project" value="TreeGrafter"/>
</dbReference>
<comment type="similarity">
    <text evidence="1">Belongs to the IMPACT family.</text>
</comment>